<organism evidence="2 3">
    <name type="scientific">Danaus plexippus plexippus</name>
    <dbReference type="NCBI Taxonomy" id="278856"/>
    <lineage>
        <taxon>Eukaryota</taxon>
        <taxon>Metazoa</taxon>
        <taxon>Ecdysozoa</taxon>
        <taxon>Arthropoda</taxon>
        <taxon>Hexapoda</taxon>
        <taxon>Insecta</taxon>
        <taxon>Pterygota</taxon>
        <taxon>Neoptera</taxon>
        <taxon>Endopterygota</taxon>
        <taxon>Lepidoptera</taxon>
        <taxon>Glossata</taxon>
        <taxon>Ditrysia</taxon>
        <taxon>Papilionoidea</taxon>
        <taxon>Nymphalidae</taxon>
        <taxon>Danainae</taxon>
        <taxon>Danaini</taxon>
        <taxon>Danaina</taxon>
        <taxon>Danaus</taxon>
        <taxon>Danaus</taxon>
    </lineage>
</organism>
<gene>
    <name evidence="2" type="ORF">KGM_202597</name>
</gene>
<dbReference type="PROSITE" id="PS51257">
    <property type="entry name" value="PROKAR_LIPOPROTEIN"/>
    <property type="match status" value="1"/>
</dbReference>
<evidence type="ECO:0000313" key="2">
    <source>
        <dbReference type="EMBL" id="OWR41560.1"/>
    </source>
</evidence>
<keyword evidence="1" id="KW-1133">Transmembrane helix</keyword>
<evidence type="ECO:0000256" key="1">
    <source>
        <dbReference type="SAM" id="Phobius"/>
    </source>
</evidence>
<dbReference type="KEGG" id="dpl:KGM_202597"/>
<accession>A0A212EJB9</accession>
<dbReference type="InParanoid" id="A0A212EJB9"/>
<keyword evidence="3" id="KW-1185">Reference proteome</keyword>
<reference evidence="2 3" key="1">
    <citation type="journal article" date="2011" name="Cell">
        <title>The monarch butterfly genome yields insights into long-distance migration.</title>
        <authorList>
            <person name="Zhan S."/>
            <person name="Merlin C."/>
            <person name="Boore J.L."/>
            <person name="Reppert S.M."/>
        </authorList>
    </citation>
    <scope>NUCLEOTIDE SEQUENCE [LARGE SCALE GENOMIC DNA]</scope>
    <source>
        <strain evidence="2">F-2</strain>
    </source>
</reference>
<keyword evidence="1" id="KW-0812">Transmembrane</keyword>
<dbReference type="EMBL" id="AGBW02014503">
    <property type="protein sequence ID" value="OWR41560.1"/>
    <property type="molecule type" value="Genomic_DNA"/>
</dbReference>
<feature type="transmembrane region" description="Helical" evidence="1">
    <location>
        <begin position="15"/>
        <end position="46"/>
    </location>
</feature>
<comment type="caution">
    <text evidence="2">The sequence shown here is derived from an EMBL/GenBank/DDBJ whole genome shotgun (WGS) entry which is preliminary data.</text>
</comment>
<sequence>MVVSRQFTGALSNTIGLSCVCSLLCKLISFFLSLIIIVGIILIILWQTGVIFKEDGGNNNTLNSLLSGTAGH</sequence>
<keyword evidence="1" id="KW-0472">Membrane</keyword>
<dbReference type="Proteomes" id="UP000007151">
    <property type="component" value="Unassembled WGS sequence"/>
</dbReference>
<proteinExistence type="predicted"/>
<evidence type="ECO:0000313" key="3">
    <source>
        <dbReference type="Proteomes" id="UP000007151"/>
    </source>
</evidence>
<name>A0A212EJB9_DANPL</name>
<protein>
    <submittedName>
        <fullName evidence="2">Uncharacterized protein</fullName>
    </submittedName>
</protein>
<dbReference type="AlphaFoldDB" id="A0A212EJB9"/>